<evidence type="ECO:0000313" key="2">
    <source>
        <dbReference type="EMBL" id="EGY28680.1"/>
    </source>
</evidence>
<dbReference type="SUPFAM" id="SSF51126">
    <property type="entry name" value="Pectin lyase-like"/>
    <property type="match status" value="3"/>
</dbReference>
<proteinExistence type="predicted"/>
<dbReference type="InterPro" id="IPR051551">
    <property type="entry name" value="Autotransporter_adhesion"/>
</dbReference>
<dbReference type="Gene3D" id="2.160.20.20">
    <property type="match status" value="1"/>
</dbReference>
<dbReference type="InterPro" id="IPR011050">
    <property type="entry name" value="Pectin_lyase_fold/virulence"/>
</dbReference>
<dbReference type="InterPro" id="IPR013425">
    <property type="entry name" value="Autotrns_rpt"/>
</dbReference>
<comment type="caution">
    <text evidence="2">The sequence shown here is derived from an EMBL/GenBank/DDBJ whole genome shotgun (WGS) entry which is preliminary data.</text>
</comment>
<evidence type="ECO:0000256" key="1">
    <source>
        <dbReference type="ARBA" id="ARBA00022729"/>
    </source>
</evidence>
<accession>G2H001</accession>
<name>G2H001_9ENTR</name>
<dbReference type="AlphaFoldDB" id="G2H001"/>
<dbReference type="InterPro" id="IPR012332">
    <property type="entry name" value="Autotransporter_pectin_lyase_C"/>
</dbReference>
<protein>
    <submittedName>
        <fullName evidence="2">Autotransporter-associated beta strand repeat protein</fullName>
    </submittedName>
</protein>
<organism evidence="2 3">
    <name type="scientific">Candidatus Regiella insecticola 5.15</name>
    <dbReference type="NCBI Taxonomy" id="1005043"/>
    <lineage>
        <taxon>Bacteria</taxon>
        <taxon>Pseudomonadati</taxon>
        <taxon>Pseudomonadota</taxon>
        <taxon>Gammaproteobacteria</taxon>
        <taxon>Enterobacterales</taxon>
        <taxon>Enterobacteriaceae</taxon>
        <taxon>aphid secondary symbionts</taxon>
        <taxon>Candidatus Regiella</taxon>
    </lineage>
</organism>
<dbReference type="Proteomes" id="UP000004116">
    <property type="component" value="Unassembled WGS sequence"/>
</dbReference>
<sequence length="391" mass="39929">MLNNGKLLLGDDSALGSGVLTVAGASTLATVTPLELNNSIEIKADLKVVADHRLALNEKITGVGKIIKSGSETLSLNTDNHYSGGTVLNKGTVRLSNAKALGSGGLMVTGSATLDTVPHLALDTPIELKADLDITGRYLTLNSIISGSGGIIKSSSAPLKLNAANSYNGGTTLYDGQLLLGHPMALGQGVLTIKGAATLDNQLELALNNRIELQDDLNVMGVENLTLNAVISGTKGLTKYGQAALTLNAANTYQGDTTLYDGTLVLGKGARLAATNRVNMIGAKAKWDISAAGDQRIGALTGVIGSGVDLGKNSLTFGNDKQQTFAGVISGQGGITKVGKGKAILSGTNTFTGNTTIHEGALQIGDGGTGGSLIGDIINNSLLIFNHVDNR</sequence>
<dbReference type="Pfam" id="PF12951">
    <property type="entry name" value="PATR"/>
    <property type="match status" value="4"/>
</dbReference>
<dbReference type="PANTHER" id="PTHR35037">
    <property type="entry name" value="C-TERMINAL REGION OF AIDA-LIKE PROTEIN"/>
    <property type="match status" value="1"/>
</dbReference>
<gene>
    <name evidence="2" type="ORF">Rin_00013810</name>
</gene>
<dbReference type="NCBIfam" id="TIGR02601">
    <property type="entry name" value="autotrns_rpt"/>
    <property type="match status" value="3"/>
</dbReference>
<keyword evidence="3" id="KW-1185">Reference proteome</keyword>
<evidence type="ECO:0000313" key="3">
    <source>
        <dbReference type="Proteomes" id="UP000004116"/>
    </source>
</evidence>
<keyword evidence="1" id="KW-0732">Signal</keyword>
<dbReference type="EMBL" id="AGCA01000338">
    <property type="protein sequence ID" value="EGY28680.1"/>
    <property type="molecule type" value="Genomic_DNA"/>
</dbReference>
<reference evidence="2 3" key="1">
    <citation type="journal article" date="2012" name="Genome Res.">
        <title>Genomic basis of endosymbiont-conferred protection against an insect parasitoid.</title>
        <authorList>
            <person name="Hansen A.K."/>
            <person name="Vorburger C."/>
            <person name="Moran N.A."/>
        </authorList>
    </citation>
    <scope>NUCLEOTIDE SEQUENCE [LARGE SCALE GENOMIC DNA]</scope>
    <source>
        <strain evidence="3">R5.15</strain>
    </source>
</reference>
<feature type="non-terminal residue" evidence="2">
    <location>
        <position position="391"/>
    </location>
</feature>
<dbReference type="PANTHER" id="PTHR35037:SF3">
    <property type="entry name" value="C-TERMINAL REGION OF AIDA-LIKE PROTEIN"/>
    <property type="match status" value="1"/>
</dbReference>